<keyword evidence="2" id="KW-0732">Signal</keyword>
<dbReference type="SUPFAM" id="SSF101967">
    <property type="entry name" value="Adhesin YadA, collagen-binding domain"/>
    <property type="match status" value="2"/>
</dbReference>
<dbReference type="Pfam" id="PF13884">
    <property type="entry name" value="Peptidase_S74"/>
    <property type="match status" value="1"/>
</dbReference>
<dbReference type="InterPro" id="IPR011049">
    <property type="entry name" value="Serralysin-like_metalloprot_C"/>
</dbReference>
<feature type="signal peptide" evidence="2">
    <location>
        <begin position="1"/>
        <end position="34"/>
    </location>
</feature>
<sequence>MTHHSGGILLMQRRFVLLALASAALFILPQSAYAQEAQPGDACTTNGAVRSTGGPEQMPRRMLICNGTTWQSALEQSTAGASLLQIGNDAGSCTTAKLGRMRYDGTSTWEYCNGSTWAALGGGSASAAGANREIQFNSGGSFATDPDFTFTAGDVLVVGPNEIDLANGTIALGADPTATAWGSIGLGEGVIASGDNALATGIYTFAGGDGATAMGGYTRAAGYASFSVGEQTLATGDYSMAFGRTTMAGDGADSGAPLYSATNPGTGENAVSFGLGFVNTQNAWPRTTGDSSFGIFMGAQSNVNLSTPNTMGLFGGKMVIDSTIPATNLVADTELEIDGTLKIGSGGEACDANREGSIQYLAASDTFQVCATAGSWSAMGGGGSLSSLTAATATNTINNANFTQNWQWNTVTTGSGLALSSTSVTTGNVLSITASNTAMSGNAFLSTINSTTANAAAIQGRATGTSGGTYAGYFTNGSSSGVGVYGSAYASSGATYGVWGASSSTSSGTAGVLGQATASSGAGTGVYGAAWGTSGANRGIYGASASSAGYGGYFANTNASGGWGVYSEDDIGLAANMYLNWGATRGSTGYGIRDNAGTIECKNSGGAWAACAGGGGGSAAGADREIQFNSGGAFGASSTFKFMTDGDILLTGTQTGTASVPASGAGTRMFLDTQTMALRIGTAYGTEWDNGNIGNYSFAFGEGATASGWGSIALGGGASALGTLSLAYGDTSSAEGDGSVALGSFVHAMGAGSIAMGNSTHAGENYAFAVGDASVASGYAAAAIGGSNIAAGVGTAALGMESVATGSHSIALGHYVIAGDGQFDSGDPTLGSANDTVGEASMAIGLITSANSPGTYPMVTGDQSLGIFMGNQNAVNLATANQMSLLGGKMVIDSTIPATNLVADTELEIDGTLKIGSGGEACDASREGSIRYIAASDTFEACATAGSWSALGGGGSLSGLTAATAANTINNAAYAQAWQWNSLTTGTGLALSSSSVTSGRILSVISSGTSATGPALYVEGNGNSSSGHGIRAMVNNSSGSSYAMYGATFGSGAGVFGEATNTAATGSRGVYGLSTGINGIGMLGQATSTTGTGVYGNAMGNSGTTYGVYGTAASAAGYGGYFTNTSTGVALHAAGDIEYTGVLRDMSDIRLKDNVKPLDSALEKITQLQGISFTMKDSNTHDIEYGFSAQDVQKIYPDLVHQADDADGTLSMNYTGLIAPLVEAIKEQQKEIETLKNEIEALKSATKELEKAE</sequence>
<proteinExistence type="predicted"/>
<dbReference type="HOGENOM" id="CLU_265551_0_0_5"/>
<dbReference type="AlphaFoldDB" id="M4VI95"/>
<evidence type="ECO:0000256" key="1">
    <source>
        <dbReference type="SAM" id="Coils"/>
    </source>
</evidence>
<dbReference type="EMBL" id="CP003538">
    <property type="protein sequence ID" value="AGH99097.1"/>
    <property type="molecule type" value="Genomic_DNA"/>
</dbReference>
<dbReference type="CDD" id="cd12820">
    <property type="entry name" value="LbR_YadA-like"/>
    <property type="match status" value="1"/>
</dbReference>
<organism evidence="4 5">
    <name type="scientific">Micavibrio aeruginosavorus EPB</name>
    <dbReference type="NCBI Taxonomy" id="349215"/>
    <lineage>
        <taxon>Bacteria</taxon>
        <taxon>Pseudomonadati</taxon>
        <taxon>Bdellovibrionota</taxon>
        <taxon>Bdellovibrionia</taxon>
        <taxon>Bdellovibrionales</taxon>
        <taxon>Pseudobdellovibrionaceae</taxon>
        <taxon>Micavibrio</taxon>
    </lineage>
</organism>
<dbReference type="Gene3D" id="2.150.10.10">
    <property type="entry name" value="Serralysin-like metalloprotease, C-terminal"/>
    <property type="match status" value="3"/>
</dbReference>
<feature type="coiled-coil region" evidence="1">
    <location>
        <begin position="1218"/>
        <end position="1252"/>
    </location>
</feature>
<dbReference type="STRING" id="349215.A11S_2302"/>
<name>M4VI95_9BACT</name>
<dbReference type="KEGG" id="man:A11S_2302"/>
<evidence type="ECO:0000259" key="3">
    <source>
        <dbReference type="PROSITE" id="PS51688"/>
    </source>
</evidence>
<evidence type="ECO:0000256" key="2">
    <source>
        <dbReference type="SAM" id="SignalP"/>
    </source>
</evidence>
<accession>M4VI95</accession>
<dbReference type="InterPro" id="IPR030392">
    <property type="entry name" value="S74_ICA"/>
</dbReference>
<evidence type="ECO:0000313" key="4">
    <source>
        <dbReference type="EMBL" id="AGH99097.1"/>
    </source>
</evidence>
<protein>
    <submittedName>
        <fullName evidence="4">Outer membrane protein</fullName>
    </submittedName>
</protein>
<dbReference type="Proteomes" id="UP000011932">
    <property type="component" value="Chromosome"/>
</dbReference>
<dbReference type="PROSITE" id="PS51688">
    <property type="entry name" value="ICA"/>
    <property type="match status" value="1"/>
</dbReference>
<reference evidence="4 5" key="1">
    <citation type="journal article" date="2013" name="ISME J.">
        <title>By their genes ye shall know them: genomic signatures of predatory bacteria.</title>
        <authorList>
            <person name="Pasternak Z."/>
            <person name="Pietrokovski S."/>
            <person name="Rotem O."/>
            <person name="Gophna U."/>
            <person name="Lurie-Weinberger M.N."/>
            <person name="Jurkevitch E."/>
        </authorList>
    </citation>
    <scope>NUCLEOTIDE SEQUENCE [LARGE SCALE GENOMIC DNA]</scope>
    <source>
        <strain evidence="4">EPB</strain>
    </source>
</reference>
<gene>
    <name evidence="4" type="ORF">A11S_2302</name>
</gene>
<dbReference type="PATRIC" id="fig|349215.9.peg.2236"/>
<keyword evidence="1" id="KW-0175">Coiled coil</keyword>
<evidence type="ECO:0000313" key="5">
    <source>
        <dbReference type="Proteomes" id="UP000011932"/>
    </source>
</evidence>
<feature type="domain" description="Peptidase S74" evidence="3">
    <location>
        <begin position="1147"/>
        <end position="1239"/>
    </location>
</feature>
<feature type="chain" id="PRO_5004060326" evidence="2">
    <location>
        <begin position="35"/>
        <end position="1253"/>
    </location>
</feature>